<evidence type="ECO:0000313" key="2">
    <source>
        <dbReference type="EMBL" id="RAL11069.1"/>
    </source>
</evidence>
<gene>
    <name evidence="2" type="ORF">BO97DRAFT_478906</name>
</gene>
<name>A0A395HU75_ASPHC</name>
<feature type="compositionally biased region" description="Basic residues" evidence="1">
    <location>
        <begin position="66"/>
        <end position="76"/>
    </location>
</feature>
<organism evidence="2 3">
    <name type="scientific">Aspergillus homomorphus (strain CBS 101889)</name>
    <dbReference type="NCBI Taxonomy" id="1450537"/>
    <lineage>
        <taxon>Eukaryota</taxon>
        <taxon>Fungi</taxon>
        <taxon>Dikarya</taxon>
        <taxon>Ascomycota</taxon>
        <taxon>Pezizomycotina</taxon>
        <taxon>Eurotiomycetes</taxon>
        <taxon>Eurotiomycetidae</taxon>
        <taxon>Eurotiales</taxon>
        <taxon>Aspergillaceae</taxon>
        <taxon>Aspergillus</taxon>
        <taxon>Aspergillus subgen. Circumdati</taxon>
    </lineage>
</organism>
<dbReference type="AlphaFoldDB" id="A0A395HU75"/>
<evidence type="ECO:0000313" key="3">
    <source>
        <dbReference type="Proteomes" id="UP000248961"/>
    </source>
</evidence>
<dbReference type="EMBL" id="KZ824291">
    <property type="protein sequence ID" value="RAL11069.1"/>
    <property type="molecule type" value="Genomic_DNA"/>
</dbReference>
<evidence type="ECO:0000256" key="1">
    <source>
        <dbReference type="SAM" id="MobiDB-lite"/>
    </source>
</evidence>
<keyword evidence="3" id="KW-1185">Reference proteome</keyword>
<dbReference type="GeneID" id="37204944"/>
<dbReference type="STRING" id="1450537.A0A395HU75"/>
<reference evidence="2 3" key="1">
    <citation type="submission" date="2018-02" db="EMBL/GenBank/DDBJ databases">
        <title>The genomes of Aspergillus section Nigri reveals drivers in fungal speciation.</title>
        <authorList>
            <consortium name="DOE Joint Genome Institute"/>
            <person name="Vesth T.C."/>
            <person name="Nybo J."/>
            <person name="Theobald S."/>
            <person name="Brandl J."/>
            <person name="Frisvad J.C."/>
            <person name="Nielsen K.F."/>
            <person name="Lyhne E.K."/>
            <person name="Kogle M.E."/>
            <person name="Kuo A."/>
            <person name="Riley R."/>
            <person name="Clum A."/>
            <person name="Nolan M."/>
            <person name="Lipzen A."/>
            <person name="Salamov A."/>
            <person name="Henrissat B."/>
            <person name="Wiebenga A."/>
            <person name="De vries R.P."/>
            <person name="Grigoriev I.V."/>
            <person name="Mortensen U.H."/>
            <person name="Andersen M.R."/>
            <person name="Baker S.E."/>
        </authorList>
    </citation>
    <scope>NUCLEOTIDE SEQUENCE [LARGE SCALE GENOMIC DNA]</scope>
    <source>
        <strain evidence="2 3">CBS 101889</strain>
    </source>
</reference>
<proteinExistence type="predicted"/>
<sequence length="525" mass="59636">MSLARSSCSVRRRCQQCLQPSICSPASSFPGSNQNLRSVQNRILLHSQPAPQPSPKSFFHTTSSKHASRPAPRRTPPRAPTIRRAENRRSQGGPLREPIVADSVIDGNLATHLAWLHKEGKDQWANARVEKLLTAKFTWEIFESVGRHLITAAHNGPPSATAIENNPSNRIDMSPTEVYDFGRMILPENEAFQLWLETSGALANVTPAVCSQAARYLNDLTSQGRGSSNNNNNKQHLSRNVPILQAVEALATGPDRDPRAMHLHARILGAREQYRDAMALLDEVLECIRPGERKEARPDTVLTASPTTFWDSYLWIHGEMADLRFQTRYSRDEILRIAAKEFQDPKYLEVYAGGTLRERRDWAEYEECMLQAAMAGNPKASRRLATFYHFTAQGRYPRRGEEESAADFQPEGRRLREEKERSFLVSLYHDMVGTLPSLTQYRIWAKEWFRHSIAHGNPESVVILAVLEREDGNAAEGEQILRAMLRDMQLKGPEREKLKETAESFLANWSDPKFQPQVQKNYYIL</sequence>
<dbReference type="RefSeq" id="XP_025550223.1">
    <property type="nucleotide sequence ID" value="XM_025700655.1"/>
</dbReference>
<dbReference type="VEuPathDB" id="FungiDB:BO97DRAFT_478906"/>
<dbReference type="OrthoDB" id="250175at2759"/>
<dbReference type="Proteomes" id="UP000248961">
    <property type="component" value="Unassembled WGS sequence"/>
</dbReference>
<accession>A0A395HU75</accession>
<protein>
    <submittedName>
        <fullName evidence="2">Uncharacterized protein</fullName>
    </submittedName>
</protein>
<feature type="region of interest" description="Disordered" evidence="1">
    <location>
        <begin position="47"/>
        <end position="98"/>
    </location>
</feature>